<comment type="caution">
    <text evidence="3">The sequence shown here is derived from an EMBL/GenBank/DDBJ whole genome shotgun (WGS) entry which is preliminary data.</text>
</comment>
<dbReference type="Proteomes" id="UP000599179">
    <property type="component" value="Unassembled WGS sequence"/>
</dbReference>
<dbReference type="EMBL" id="BMGM01000011">
    <property type="protein sequence ID" value="GGE42498.1"/>
    <property type="molecule type" value="Genomic_DNA"/>
</dbReference>
<dbReference type="InterPro" id="IPR050245">
    <property type="entry name" value="PrsA_foldase"/>
</dbReference>
<dbReference type="PANTHER" id="PTHR47245:SF2">
    <property type="entry name" value="PEPTIDYL-PROLYL CIS-TRANS ISOMERASE HP_0175-RELATED"/>
    <property type="match status" value="1"/>
</dbReference>
<dbReference type="InterPro" id="IPR023058">
    <property type="entry name" value="PPIase_PpiC_CS"/>
</dbReference>
<dbReference type="SUPFAM" id="SSF109998">
    <property type="entry name" value="Triger factor/SurA peptide-binding domain-like"/>
    <property type="match status" value="1"/>
</dbReference>
<feature type="domain" description="PpiC" evidence="2">
    <location>
        <begin position="121"/>
        <end position="223"/>
    </location>
</feature>
<dbReference type="RefSeq" id="WP_188459296.1">
    <property type="nucleotide sequence ID" value="NZ_BMGM01000011.1"/>
</dbReference>
<dbReference type="Gene3D" id="3.10.50.40">
    <property type="match status" value="2"/>
</dbReference>
<proteinExistence type="predicted"/>
<dbReference type="PROSITE" id="PS01096">
    <property type="entry name" value="PPIC_PPIASE_1"/>
    <property type="match status" value="1"/>
</dbReference>
<name>A0ABQ1SJ25_9FLAO</name>
<dbReference type="InterPro" id="IPR000297">
    <property type="entry name" value="PPIase_PpiC"/>
</dbReference>
<dbReference type="Pfam" id="PF00639">
    <property type="entry name" value="Rotamase"/>
    <property type="match status" value="1"/>
</dbReference>
<dbReference type="SUPFAM" id="SSF54534">
    <property type="entry name" value="FKBP-like"/>
    <property type="match status" value="2"/>
</dbReference>
<protein>
    <submittedName>
        <fullName evidence="3">Peptidyl-prolyl cis-trans isomerase</fullName>
    </submittedName>
</protein>
<dbReference type="PROSITE" id="PS50198">
    <property type="entry name" value="PPIC_PPIASE_2"/>
    <property type="match status" value="2"/>
</dbReference>
<evidence type="ECO:0000259" key="2">
    <source>
        <dbReference type="PROSITE" id="PS50198"/>
    </source>
</evidence>
<evidence type="ECO:0000313" key="3">
    <source>
        <dbReference type="EMBL" id="GGE42498.1"/>
    </source>
</evidence>
<dbReference type="InterPro" id="IPR027304">
    <property type="entry name" value="Trigger_fact/SurA_dom_sf"/>
</dbReference>
<sequence>MKTFYTLIAMVFGFVVTAQNNGEDGILLKVNNREVNASDFVNVYTKNANIIADEDKMSVDEYFELFKTYQLKLEAAFELDLDKDPAFLKEYQKYYKQLADNYIANGEVTETMVKETYQRFENEVKASHILISTKPNATSEQIEAAQKKAKELKTELENGADFGELAKKHSDDPSAKVNGGNIGWFRAFKMVYPFEDAVYNLNVNEISEPVKTQFGFHIIKKTGERKSIGKIKIAHIMVRAQQKDTTQTPQSRIKDIYEKVLAGENFQDLAKQFSQDDNTAENGGVMPAFELGDINSPIFEEEAFSLTEDGQVSAPFKTRFGWHIIKRLGTEDLESYEEKKNFLTKKIKTSERSKMLNNRIQEKIENQYNVSRNQDAVADLVDVINDDIFKSQWEIEDETSIPDEVFLQIDSTSFTLKDLANYIEKQQRAAKSKASKKAIVEELADKFVYGNLVEHHKKYLPELDPEFAASINEYKNGLLLYEVMEREIWNPAKEDSIALKEFYNQNASKYKTEEAIEVEIASFSKKRAAKKFLKLVKSESDFSTKANASTDAIFQEKEVKKTTSPAISEDLELLNGISKIYKHNGRFLIYNIHEIKPVRQLEYSEVKGRVISDYQNQLEKEWVENLKAKFNLVVNEDELAKVKKEFE</sequence>
<gene>
    <name evidence="3" type="ORF">GCM10010832_23070</name>
</gene>
<keyword evidence="1" id="KW-0697">Rotamase</keyword>
<reference evidence="4" key="1">
    <citation type="journal article" date="2019" name="Int. J. Syst. Evol. Microbiol.">
        <title>The Global Catalogue of Microorganisms (GCM) 10K type strain sequencing project: providing services to taxonomists for standard genome sequencing and annotation.</title>
        <authorList>
            <consortium name="The Broad Institute Genomics Platform"/>
            <consortium name="The Broad Institute Genome Sequencing Center for Infectious Disease"/>
            <person name="Wu L."/>
            <person name="Ma J."/>
        </authorList>
    </citation>
    <scope>NUCLEOTIDE SEQUENCE [LARGE SCALE GENOMIC DNA]</scope>
    <source>
        <strain evidence="4">CGMCC 1.12931</strain>
    </source>
</reference>
<keyword evidence="4" id="KW-1185">Reference proteome</keyword>
<evidence type="ECO:0000256" key="1">
    <source>
        <dbReference type="PROSITE-ProRule" id="PRU00278"/>
    </source>
</evidence>
<keyword evidence="1 3" id="KW-0413">Isomerase</keyword>
<dbReference type="Pfam" id="PF13145">
    <property type="entry name" value="Rotamase_2"/>
    <property type="match status" value="1"/>
</dbReference>
<dbReference type="PANTHER" id="PTHR47245">
    <property type="entry name" value="PEPTIDYLPROLYL ISOMERASE"/>
    <property type="match status" value="1"/>
</dbReference>
<dbReference type="InterPro" id="IPR046357">
    <property type="entry name" value="PPIase_dom_sf"/>
</dbReference>
<accession>A0ABQ1SJ25</accession>
<dbReference type="GO" id="GO:0016853">
    <property type="term" value="F:isomerase activity"/>
    <property type="evidence" value="ECO:0007669"/>
    <property type="project" value="UniProtKB-KW"/>
</dbReference>
<dbReference type="Pfam" id="PF13616">
    <property type="entry name" value="Rotamase_3"/>
    <property type="match status" value="1"/>
</dbReference>
<evidence type="ECO:0000313" key="4">
    <source>
        <dbReference type="Proteomes" id="UP000599179"/>
    </source>
</evidence>
<feature type="domain" description="PpiC" evidence="2">
    <location>
        <begin position="228"/>
        <end position="329"/>
    </location>
</feature>
<organism evidence="3 4">
    <name type="scientific">Psychroflexus planctonicus</name>
    <dbReference type="NCBI Taxonomy" id="1526575"/>
    <lineage>
        <taxon>Bacteria</taxon>
        <taxon>Pseudomonadati</taxon>
        <taxon>Bacteroidota</taxon>
        <taxon>Flavobacteriia</taxon>
        <taxon>Flavobacteriales</taxon>
        <taxon>Flavobacteriaceae</taxon>
        <taxon>Psychroflexus</taxon>
    </lineage>
</organism>